<keyword evidence="3" id="KW-1185">Reference proteome</keyword>
<reference evidence="2 3" key="1">
    <citation type="submission" date="2018-07" db="EMBL/GenBank/DDBJ databases">
        <title>Genomic Encyclopedia of Type Strains, Phase III (KMG-III): the genomes of soil and plant-associated and newly described type strains.</title>
        <authorList>
            <person name="Whitman W."/>
        </authorList>
    </citation>
    <scope>NUCLEOTIDE SEQUENCE [LARGE SCALE GENOMIC DNA]</scope>
    <source>
        <strain evidence="2 3">CECT 7958</strain>
    </source>
</reference>
<dbReference type="EMBL" id="QPJO01000001">
    <property type="protein sequence ID" value="RCW93689.1"/>
    <property type="molecule type" value="Genomic_DNA"/>
</dbReference>
<proteinExistence type="predicted"/>
<accession>A0A368ZIT0</accession>
<evidence type="ECO:0000313" key="3">
    <source>
        <dbReference type="Proteomes" id="UP000253436"/>
    </source>
</evidence>
<sequence>MIKFYGILFLISLLLVSCAKDDGLTALDTESVVHYDLENMPFSTLSEYQFFQGELKNLEPSHGVLPYTLNATLFSDYAKKKRFIWMPNQSKAAYISDDQVLDFPIGTILIKNFYYDNVRPDYSTQIIETRLMIKKEAGWVFANYKWNALQSEAELDLNGSFVPLEWQENDEVKSVEYRIPSEAECHTCHKIMETAQPIGPKPRNLNLTFQEDEGFQNQLDYLVEFGYLDNSLPETISQLPNYTNTSVPLSQRVRAYLEINCAHCHSDYTHCSYRPMRFDYSLTDDFTTIGVCVDADTPLGEDLERIVTPGDARSSVLYYRLSATEPSTRMPLLARTLVHTEGLQLVEAWIESLDMNCN</sequence>
<gene>
    <name evidence="2" type="ORF">DFQ08_101487</name>
</gene>
<dbReference type="AlphaFoldDB" id="A0A368ZIT0"/>
<dbReference type="OrthoDB" id="338827at2"/>
<organism evidence="2 3">
    <name type="scientific">Winogradskyella arenosi</name>
    <dbReference type="NCBI Taxonomy" id="533325"/>
    <lineage>
        <taxon>Bacteria</taxon>
        <taxon>Pseudomonadati</taxon>
        <taxon>Bacteroidota</taxon>
        <taxon>Flavobacteriia</taxon>
        <taxon>Flavobacteriales</taxon>
        <taxon>Flavobacteriaceae</taxon>
        <taxon>Winogradskyella</taxon>
    </lineage>
</organism>
<comment type="caution">
    <text evidence="2">The sequence shown here is derived from an EMBL/GenBank/DDBJ whole genome shotgun (WGS) entry which is preliminary data.</text>
</comment>
<evidence type="ECO:0000256" key="1">
    <source>
        <dbReference type="SAM" id="SignalP"/>
    </source>
</evidence>
<protein>
    <submittedName>
        <fullName evidence="2">Putative repeat protein (TIGR03806 family)</fullName>
    </submittedName>
</protein>
<keyword evidence="1" id="KW-0732">Signal</keyword>
<feature type="signal peptide" evidence="1">
    <location>
        <begin position="1"/>
        <end position="19"/>
    </location>
</feature>
<evidence type="ECO:0000313" key="2">
    <source>
        <dbReference type="EMBL" id="RCW93689.1"/>
    </source>
</evidence>
<dbReference type="Proteomes" id="UP000253436">
    <property type="component" value="Unassembled WGS sequence"/>
</dbReference>
<dbReference type="RefSeq" id="WP_114308197.1">
    <property type="nucleotide sequence ID" value="NZ_QPJO01000001.1"/>
</dbReference>
<name>A0A368ZIT0_9FLAO</name>
<feature type="chain" id="PRO_5016696899" evidence="1">
    <location>
        <begin position="20"/>
        <end position="358"/>
    </location>
</feature>
<dbReference type="PROSITE" id="PS51257">
    <property type="entry name" value="PROKAR_LIPOPROTEIN"/>
    <property type="match status" value="1"/>
</dbReference>